<comment type="function">
    <text evidence="7">May be involved in the degradation of misfolded endoplasmic reticulum (ER) luminal proteins.</text>
</comment>
<evidence type="ECO:0000313" key="9">
    <source>
        <dbReference type="EMBL" id="GAB1314083.1"/>
    </source>
</evidence>
<reference evidence="9 10" key="1">
    <citation type="submission" date="2024-09" db="EMBL/GenBank/DDBJ databases">
        <title>Itraconazole resistance in Madurella fahalii resulting from another homologue of gene encoding cytochrome P450 14-alpha sterol demethylase (CYP51).</title>
        <authorList>
            <person name="Yoshioka I."/>
            <person name="Fahal A.H."/>
            <person name="Kaneko S."/>
            <person name="Yaguchi T."/>
        </authorList>
    </citation>
    <scope>NUCLEOTIDE SEQUENCE [LARGE SCALE GENOMIC DNA]</scope>
    <source>
        <strain evidence="9 10">IFM 68171</strain>
    </source>
</reference>
<feature type="compositionally biased region" description="Low complexity" evidence="8">
    <location>
        <begin position="231"/>
        <end position="242"/>
    </location>
</feature>
<dbReference type="RefSeq" id="XP_070915814.1">
    <property type="nucleotide sequence ID" value="XM_071059713.1"/>
</dbReference>
<gene>
    <name evidence="9" type="ORF">MFIFM68171_04293</name>
</gene>
<dbReference type="SUPFAM" id="SSF144091">
    <property type="entry name" value="Rhomboid-like"/>
    <property type="match status" value="1"/>
</dbReference>
<evidence type="ECO:0000256" key="2">
    <source>
        <dbReference type="ARBA" id="ARBA00008917"/>
    </source>
</evidence>
<feature type="region of interest" description="Disordered" evidence="8">
    <location>
        <begin position="223"/>
        <end position="260"/>
    </location>
</feature>
<accession>A0ABQ0G8I6</accession>
<feature type="transmembrane region" description="Helical" evidence="7">
    <location>
        <begin position="98"/>
        <end position="131"/>
    </location>
</feature>
<keyword evidence="3 7" id="KW-0812">Transmembrane</keyword>
<organism evidence="9 10">
    <name type="scientific">Madurella fahalii</name>
    <dbReference type="NCBI Taxonomy" id="1157608"/>
    <lineage>
        <taxon>Eukaryota</taxon>
        <taxon>Fungi</taxon>
        <taxon>Dikarya</taxon>
        <taxon>Ascomycota</taxon>
        <taxon>Pezizomycotina</taxon>
        <taxon>Sordariomycetes</taxon>
        <taxon>Sordariomycetidae</taxon>
        <taxon>Sordariales</taxon>
        <taxon>Sordariales incertae sedis</taxon>
        <taxon>Madurella</taxon>
    </lineage>
</organism>
<keyword evidence="5 7" id="KW-1133">Transmembrane helix</keyword>
<dbReference type="EMBL" id="BAAFSV010000002">
    <property type="protein sequence ID" value="GAB1314083.1"/>
    <property type="molecule type" value="Genomic_DNA"/>
</dbReference>
<feature type="transmembrane region" description="Helical" evidence="7">
    <location>
        <begin position="143"/>
        <end position="165"/>
    </location>
</feature>
<comment type="subcellular location">
    <subcellularLocation>
        <location evidence="1 7">Endoplasmic reticulum membrane</location>
        <topology evidence="1 7">Multi-pass membrane protein</topology>
    </subcellularLocation>
</comment>
<evidence type="ECO:0000256" key="7">
    <source>
        <dbReference type="RuleBase" id="RU363059"/>
    </source>
</evidence>
<protein>
    <recommendedName>
        <fullName evidence="7">Derlin</fullName>
    </recommendedName>
</protein>
<dbReference type="PANTHER" id="PTHR11009">
    <property type="entry name" value="DER1-LIKE PROTEIN, DERLIN"/>
    <property type="match status" value="1"/>
</dbReference>
<feature type="transmembrane region" description="Helical" evidence="7">
    <location>
        <begin position="54"/>
        <end position="78"/>
    </location>
</feature>
<keyword evidence="10" id="KW-1185">Reference proteome</keyword>
<dbReference type="Proteomes" id="UP001628179">
    <property type="component" value="Unassembled WGS sequence"/>
</dbReference>
<evidence type="ECO:0000256" key="1">
    <source>
        <dbReference type="ARBA" id="ARBA00004477"/>
    </source>
</evidence>
<keyword evidence="4 7" id="KW-0256">Endoplasmic reticulum</keyword>
<comment type="similarity">
    <text evidence="2 7">Belongs to the derlin family.</text>
</comment>
<evidence type="ECO:0000313" key="10">
    <source>
        <dbReference type="Proteomes" id="UP001628179"/>
    </source>
</evidence>
<proteinExistence type="inferred from homology"/>
<dbReference type="InterPro" id="IPR007599">
    <property type="entry name" value="DER1"/>
</dbReference>
<sequence>MSSEILDAYWAAPPMARTLATGIVAVSIPAHLGFLSFHRLYFTEQMLFRFPPEIWRLVSSFLLCGPQFSLIMDPYFAYQYMKQVEMTNSKFSRKEDVLWYLITVCGFIIIINRVFLDGIFFLQGLIIALCYTAVQDQRGVKTNFFFFTVPAQALPYCMLVASLVMSPGVIPLQLSGIVAAHLHDFLYRIWPEFGGGPNLLSTPAFVSWLVQTPRVLQREYGTAIRPPGEQTSGSGTGASTGSVLPDSWKTRGAGRRLGDN</sequence>
<evidence type="ECO:0000256" key="4">
    <source>
        <dbReference type="ARBA" id="ARBA00022824"/>
    </source>
</evidence>
<evidence type="ECO:0000256" key="6">
    <source>
        <dbReference type="ARBA" id="ARBA00023136"/>
    </source>
</evidence>
<evidence type="ECO:0000256" key="5">
    <source>
        <dbReference type="ARBA" id="ARBA00022989"/>
    </source>
</evidence>
<dbReference type="GeneID" id="98175036"/>
<feature type="transmembrane region" description="Helical" evidence="7">
    <location>
        <begin position="20"/>
        <end position="42"/>
    </location>
</feature>
<dbReference type="Pfam" id="PF04511">
    <property type="entry name" value="DER1"/>
    <property type="match status" value="1"/>
</dbReference>
<name>A0ABQ0G8I6_9PEZI</name>
<evidence type="ECO:0000256" key="3">
    <source>
        <dbReference type="ARBA" id="ARBA00022692"/>
    </source>
</evidence>
<comment type="caution">
    <text evidence="9">The sequence shown here is derived from an EMBL/GenBank/DDBJ whole genome shotgun (WGS) entry which is preliminary data.</text>
</comment>
<keyword evidence="6 7" id="KW-0472">Membrane</keyword>
<evidence type="ECO:0000256" key="8">
    <source>
        <dbReference type="SAM" id="MobiDB-lite"/>
    </source>
</evidence>
<dbReference type="InterPro" id="IPR035952">
    <property type="entry name" value="Rhomboid-like_sf"/>
</dbReference>